<keyword evidence="1" id="KW-1133">Transmembrane helix</keyword>
<dbReference type="EMBL" id="BNED01000005">
    <property type="protein sequence ID" value="GHI78370.1"/>
    <property type="molecule type" value="Genomic_DNA"/>
</dbReference>
<sequence>MAMPPGEPPTEEPPPAAHYDTLKMEWEELRAERANQYSRNASISVVATALLGFEGVLVTRLPDLDVHVGLRTAAMIALSVSIVLLLDCLLDMPGRGPKEWRKRSKRALAANDPSSMREDVEALPPAEAVVRLLQRSGKMIEENHNLLLKRRRHMLHAAVGLFGVAFVLLGVGAILTAVGGTSAISDLVGSWPIFTITYSPPFTVRWSLSGGG</sequence>
<keyword evidence="1" id="KW-0472">Membrane</keyword>
<accession>A0ABQ3TD67</accession>
<evidence type="ECO:0000256" key="1">
    <source>
        <dbReference type="SAM" id="Phobius"/>
    </source>
</evidence>
<organism evidence="2 3">
    <name type="scientific">Streptomyces spororaveus</name>
    <dbReference type="NCBI Taxonomy" id="284039"/>
    <lineage>
        <taxon>Bacteria</taxon>
        <taxon>Bacillati</taxon>
        <taxon>Actinomycetota</taxon>
        <taxon>Actinomycetes</taxon>
        <taxon>Kitasatosporales</taxon>
        <taxon>Streptomycetaceae</taxon>
        <taxon>Streptomyces</taxon>
    </lineage>
</organism>
<name>A0ABQ3TD67_9ACTN</name>
<evidence type="ECO:0000313" key="2">
    <source>
        <dbReference type="EMBL" id="GHI78370.1"/>
    </source>
</evidence>
<feature type="transmembrane region" description="Helical" evidence="1">
    <location>
        <begin position="73"/>
        <end position="92"/>
    </location>
</feature>
<keyword evidence="3" id="KW-1185">Reference proteome</keyword>
<evidence type="ECO:0008006" key="4">
    <source>
        <dbReference type="Google" id="ProtNLM"/>
    </source>
</evidence>
<keyword evidence="1" id="KW-0812">Transmembrane</keyword>
<evidence type="ECO:0000313" key="3">
    <source>
        <dbReference type="Proteomes" id="UP000608522"/>
    </source>
</evidence>
<proteinExistence type="predicted"/>
<feature type="transmembrane region" description="Helical" evidence="1">
    <location>
        <begin position="40"/>
        <end position="61"/>
    </location>
</feature>
<protein>
    <recommendedName>
        <fullName evidence="4">SMODS and SLOG-associating 2TM effector domain-containing protein</fullName>
    </recommendedName>
</protein>
<gene>
    <name evidence="2" type="ORF">Sspor_39310</name>
</gene>
<feature type="transmembrane region" description="Helical" evidence="1">
    <location>
        <begin position="155"/>
        <end position="178"/>
    </location>
</feature>
<dbReference type="Proteomes" id="UP000608522">
    <property type="component" value="Unassembled WGS sequence"/>
</dbReference>
<comment type="caution">
    <text evidence="2">The sequence shown here is derived from an EMBL/GenBank/DDBJ whole genome shotgun (WGS) entry which is preliminary data.</text>
</comment>
<reference evidence="3" key="1">
    <citation type="submission" date="2023-07" db="EMBL/GenBank/DDBJ databases">
        <title>Whole genome shotgun sequence of Streptomyces spororaveus NBRC 15456.</title>
        <authorList>
            <person name="Komaki H."/>
            <person name="Tamura T."/>
        </authorList>
    </citation>
    <scope>NUCLEOTIDE SEQUENCE [LARGE SCALE GENOMIC DNA]</scope>
    <source>
        <strain evidence="3">NBRC 15456</strain>
    </source>
</reference>